<feature type="domain" description="BZIP" evidence="7">
    <location>
        <begin position="108"/>
        <end position="171"/>
    </location>
</feature>
<accession>A0ABM0JT72</accession>
<feature type="region of interest" description="Disordered" evidence="6">
    <location>
        <begin position="1"/>
        <end position="25"/>
    </location>
</feature>
<dbReference type="CDD" id="cd14692">
    <property type="entry name" value="bZIP_ATF4"/>
    <property type="match status" value="1"/>
</dbReference>
<gene>
    <name evidence="9" type="primary">LOC101850011</name>
</gene>
<dbReference type="SMART" id="SM00338">
    <property type="entry name" value="BRLZ"/>
    <property type="match status" value="1"/>
</dbReference>
<dbReference type="SUPFAM" id="SSF57959">
    <property type="entry name" value="Leucine zipper domain"/>
    <property type="match status" value="1"/>
</dbReference>
<dbReference type="PROSITE" id="PS50217">
    <property type="entry name" value="BZIP"/>
    <property type="match status" value="1"/>
</dbReference>
<proteinExistence type="predicted"/>
<dbReference type="GeneID" id="101850011"/>
<comment type="subcellular location">
    <subcellularLocation>
        <location evidence="1">Nucleus</location>
    </subcellularLocation>
</comment>
<evidence type="ECO:0000259" key="7">
    <source>
        <dbReference type="PROSITE" id="PS50217"/>
    </source>
</evidence>
<dbReference type="PANTHER" id="PTHR19304">
    <property type="entry name" value="CYCLIC-AMP RESPONSE ELEMENT BINDING PROTEIN"/>
    <property type="match status" value="1"/>
</dbReference>
<dbReference type="Proteomes" id="UP000694888">
    <property type="component" value="Unplaced"/>
</dbReference>
<evidence type="ECO:0000256" key="4">
    <source>
        <dbReference type="ARBA" id="ARBA00023242"/>
    </source>
</evidence>
<dbReference type="InterPro" id="IPR004827">
    <property type="entry name" value="bZIP"/>
</dbReference>
<protein>
    <submittedName>
        <fullName evidence="9">Uncharacterized protein LOC101850011</fullName>
    </submittedName>
</protein>
<feature type="compositionally biased region" description="Low complexity" evidence="6">
    <location>
        <begin position="565"/>
        <end position="576"/>
    </location>
</feature>
<evidence type="ECO:0000256" key="2">
    <source>
        <dbReference type="ARBA" id="ARBA00023015"/>
    </source>
</evidence>
<dbReference type="Pfam" id="PF00170">
    <property type="entry name" value="bZIP_1"/>
    <property type="match status" value="1"/>
</dbReference>
<evidence type="ECO:0000256" key="6">
    <source>
        <dbReference type="SAM" id="MobiDB-lite"/>
    </source>
</evidence>
<keyword evidence="8" id="KW-1185">Reference proteome</keyword>
<sequence length="661" mass="73048">MTLESTGSTMDSPVVKQEPYSPSMELDHSVDDCFEFNSQTAIFEAGVDPFNVTYKQTVDRDGKLTTKNPDTCQVLKDKIISRRRAKGKEDIVDLFQEPKVFAMTKAEMEKRERRKEQNRRAATKCRRKKKALQKTAAQKVEEIKKENQALQEEIPQLQAEVESLQIKIKQHCTSDGCRFSQQEKLRQLSQIDRSWVVSHLKPLPKQTLPTSQSTYEMKQLTEPEILCVRPKSDDLFRNSLLGTPFLSHINPVPQVKRDDGCPQLQSLRAPAPLQTNDTADGQFVQTVSPGSQVFPLDPTLGSGTQEFLAFPQEVEDTPSVSPMLSWRDETRSRLHLAPQENTVVLAAHRQYQYPEEASVPSNPTQETTDALGKTNTSSVIIEPSLAKNNDDLLSWDEMVNSIVGFNMEAFTDLSQMCLQESTPEIQKEPQQLLLQSNQHTVPNGTNIPQTVQAESPGNGRKADPKSTDSWLGKLEIDTQTASVSIFDALNSPVFSCVHPNLVQPSFSHPEKQSAPDCNNHQEASSMYLNHLSPVTPATSCGNSPYPHLSDGVFPLPEPSPPPQTPASSLPLSLSTTNGRFPCPSSSASQTPTALSFPQSFPVASSFGHQFTPPPPTPTRPSQCTSVSPPVSPPFLSACSRHEVEPTSPFVTTGFSAFRGDR</sequence>
<feature type="coiled-coil region" evidence="5">
    <location>
        <begin position="129"/>
        <end position="167"/>
    </location>
</feature>
<name>A0ABM0JT72_APLCA</name>
<keyword evidence="5" id="KW-0175">Coiled coil</keyword>
<evidence type="ECO:0000313" key="8">
    <source>
        <dbReference type="Proteomes" id="UP000694888"/>
    </source>
</evidence>
<feature type="compositionally biased region" description="Polar residues" evidence="6">
    <location>
        <begin position="359"/>
        <end position="375"/>
    </location>
</feature>
<keyword evidence="2" id="KW-0805">Transcription regulation</keyword>
<feature type="region of interest" description="Disordered" evidence="6">
    <location>
        <begin position="551"/>
        <end position="628"/>
    </location>
</feature>
<feature type="compositionally biased region" description="Polar residues" evidence="6">
    <location>
        <begin position="1"/>
        <end position="11"/>
    </location>
</feature>
<dbReference type="InterPro" id="IPR051027">
    <property type="entry name" value="bZIP_transcription_factors"/>
</dbReference>
<evidence type="ECO:0000313" key="9">
    <source>
        <dbReference type="RefSeq" id="XP_005100925.2"/>
    </source>
</evidence>
<feature type="region of interest" description="Disordered" evidence="6">
    <location>
        <begin position="439"/>
        <end position="468"/>
    </location>
</feature>
<feature type="region of interest" description="Disordered" evidence="6">
    <location>
        <begin position="355"/>
        <end position="375"/>
    </location>
</feature>
<evidence type="ECO:0000256" key="5">
    <source>
        <dbReference type="SAM" id="Coils"/>
    </source>
</evidence>
<feature type="compositionally biased region" description="Polar residues" evidence="6">
    <location>
        <begin position="583"/>
        <end position="608"/>
    </location>
</feature>
<evidence type="ECO:0000256" key="3">
    <source>
        <dbReference type="ARBA" id="ARBA00023163"/>
    </source>
</evidence>
<dbReference type="PROSITE" id="PS00036">
    <property type="entry name" value="BZIP_BASIC"/>
    <property type="match status" value="1"/>
</dbReference>
<evidence type="ECO:0000256" key="1">
    <source>
        <dbReference type="ARBA" id="ARBA00004123"/>
    </source>
</evidence>
<dbReference type="InterPro" id="IPR046347">
    <property type="entry name" value="bZIP_sf"/>
</dbReference>
<keyword evidence="3" id="KW-0804">Transcription</keyword>
<dbReference type="Gene3D" id="1.20.5.170">
    <property type="match status" value="1"/>
</dbReference>
<reference evidence="9" key="1">
    <citation type="submission" date="2025-08" db="UniProtKB">
        <authorList>
            <consortium name="RefSeq"/>
        </authorList>
    </citation>
    <scope>IDENTIFICATION</scope>
</reference>
<keyword evidence="4" id="KW-0539">Nucleus</keyword>
<organism evidence="8 9">
    <name type="scientific">Aplysia californica</name>
    <name type="common">California sea hare</name>
    <dbReference type="NCBI Taxonomy" id="6500"/>
    <lineage>
        <taxon>Eukaryota</taxon>
        <taxon>Metazoa</taxon>
        <taxon>Spiralia</taxon>
        <taxon>Lophotrochozoa</taxon>
        <taxon>Mollusca</taxon>
        <taxon>Gastropoda</taxon>
        <taxon>Heterobranchia</taxon>
        <taxon>Euthyneura</taxon>
        <taxon>Tectipleura</taxon>
        <taxon>Aplysiida</taxon>
        <taxon>Aplysioidea</taxon>
        <taxon>Aplysiidae</taxon>
        <taxon>Aplysia</taxon>
    </lineage>
</organism>
<feature type="compositionally biased region" description="Pro residues" evidence="6">
    <location>
        <begin position="555"/>
        <end position="564"/>
    </location>
</feature>
<dbReference type="RefSeq" id="XP_005100925.2">
    <property type="nucleotide sequence ID" value="XM_005100868.3"/>
</dbReference>
<feature type="compositionally biased region" description="Polar residues" evidence="6">
    <location>
        <begin position="439"/>
        <end position="455"/>
    </location>
</feature>